<keyword evidence="8" id="KW-1185">Reference proteome</keyword>
<evidence type="ECO:0000256" key="2">
    <source>
        <dbReference type="ARBA" id="ARBA00009190"/>
    </source>
</evidence>
<dbReference type="PANTHER" id="PTHR12608:SF1">
    <property type="entry name" value="TRANSMEMBRANE PROTEIN 165"/>
    <property type="match status" value="1"/>
</dbReference>
<dbReference type="Pfam" id="PF01169">
    <property type="entry name" value="GDT1"/>
    <property type="match status" value="2"/>
</dbReference>
<comment type="caution">
    <text evidence="7">The sequence shown here is derived from an EMBL/GenBank/DDBJ whole genome shotgun (WGS) entry which is preliminary data.</text>
</comment>
<dbReference type="Proteomes" id="UP000611629">
    <property type="component" value="Unassembled WGS sequence"/>
</dbReference>
<dbReference type="GO" id="GO:0046873">
    <property type="term" value="F:metal ion transmembrane transporter activity"/>
    <property type="evidence" value="ECO:0007669"/>
    <property type="project" value="InterPro"/>
</dbReference>
<feature type="transmembrane region" description="Helical" evidence="6">
    <location>
        <begin position="38"/>
        <end position="62"/>
    </location>
</feature>
<sequence length="184" mass="19884">MAGEFLEAFALVFTAEIGDKTQLMLMTLSAKYTMMQMLLGILLGVFINHGAAVVIGCCLSNVIQGELLQIFAGFIFVIFGILTIVYEEEEGKKKSFKFGPVITTALTFLLGEIGDKTQLTAMTLAMEADYPALVLMGSVSGMLAIGLVGIIIGTSLTKRIPSNIIRIISGLVFIIFGLMRFIDK</sequence>
<reference evidence="7" key="1">
    <citation type="submission" date="2020-07" db="EMBL/GenBank/DDBJ databases">
        <title>Genomic analysis of a strain of Sedimentibacter Hydroxybenzoicus DSM7310.</title>
        <authorList>
            <person name="Ma S."/>
        </authorList>
    </citation>
    <scope>NUCLEOTIDE SEQUENCE</scope>
    <source>
        <strain evidence="7">DSM 7310</strain>
    </source>
</reference>
<dbReference type="PANTHER" id="PTHR12608">
    <property type="entry name" value="TRANSMEMBRANE PROTEIN HTP-1 RELATED"/>
    <property type="match status" value="1"/>
</dbReference>
<feature type="transmembrane region" description="Helical" evidence="6">
    <location>
        <begin position="134"/>
        <end position="152"/>
    </location>
</feature>
<dbReference type="AlphaFoldDB" id="A0A974GXH1"/>
<dbReference type="GO" id="GO:0016020">
    <property type="term" value="C:membrane"/>
    <property type="evidence" value="ECO:0007669"/>
    <property type="project" value="UniProtKB-SubCell"/>
</dbReference>
<feature type="transmembrane region" description="Helical" evidence="6">
    <location>
        <begin position="164"/>
        <end position="182"/>
    </location>
</feature>
<proteinExistence type="inferred from homology"/>
<accession>A0A974GXH1</accession>
<comment type="similarity">
    <text evidence="2 6">Belongs to the GDT1 family.</text>
</comment>
<keyword evidence="5 6" id="KW-0472">Membrane</keyword>
<evidence type="ECO:0000313" key="8">
    <source>
        <dbReference type="Proteomes" id="UP000611629"/>
    </source>
</evidence>
<gene>
    <name evidence="7" type="ORF">HZF24_12980</name>
</gene>
<dbReference type="EMBL" id="JACBNQ010000016">
    <property type="protein sequence ID" value="NYB75055.1"/>
    <property type="molecule type" value="Genomic_DNA"/>
</dbReference>
<comment type="subcellular location">
    <subcellularLocation>
        <location evidence="1 6">Membrane</location>
        <topology evidence="1 6">Multi-pass membrane protein</topology>
    </subcellularLocation>
</comment>
<keyword evidence="3 6" id="KW-0812">Transmembrane</keyword>
<keyword evidence="4 6" id="KW-1133">Transmembrane helix</keyword>
<feature type="transmembrane region" description="Helical" evidence="6">
    <location>
        <begin position="68"/>
        <end position="86"/>
    </location>
</feature>
<name>A0A974GXH1_SEDHY</name>
<evidence type="ECO:0000256" key="6">
    <source>
        <dbReference type="RuleBase" id="RU365102"/>
    </source>
</evidence>
<organism evidence="7 8">
    <name type="scientific">Sedimentibacter hydroxybenzoicus DSM 7310</name>
    <dbReference type="NCBI Taxonomy" id="1123245"/>
    <lineage>
        <taxon>Bacteria</taxon>
        <taxon>Bacillati</taxon>
        <taxon>Bacillota</taxon>
        <taxon>Tissierellia</taxon>
        <taxon>Sedimentibacter</taxon>
    </lineage>
</organism>
<protein>
    <recommendedName>
        <fullName evidence="6">GDT1 family protein</fullName>
    </recommendedName>
</protein>
<comment type="caution">
    <text evidence="6">Lacks conserved residue(s) required for the propagation of feature annotation.</text>
</comment>
<evidence type="ECO:0000256" key="5">
    <source>
        <dbReference type="ARBA" id="ARBA00023136"/>
    </source>
</evidence>
<evidence type="ECO:0000256" key="3">
    <source>
        <dbReference type="ARBA" id="ARBA00022692"/>
    </source>
</evidence>
<dbReference type="RefSeq" id="WP_179238758.1">
    <property type="nucleotide sequence ID" value="NZ_JACBNQ010000016.1"/>
</dbReference>
<dbReference type="InterPro" id="IPR001727">
    <property type="entry name" value="GDT1-like"/>
</dbReference>
<evidence type="ECO:0000313" key="7">
    <source>
        <dbReference type="EMBL" id="NYB75055.1"/>
    </source>
</evidence>
<evidence type="ECO:0000256" key="1">
    <source>
        <dbReference type="ARBA" id="ARBA00004141"/>
    </source>
</evidence>
<evidence type="ECO:0000256" key="4">
    <source>
        <dbReference type="ARBA" id="ARBA00022989"/>
    </source>
</evidence>